<dbReference type="OrthoDB" id="1953204at2"/>
<dbReference type="PIRSF" id="PIRSF031509">
    <property type="entry name" value="Cell_wall_LiaF/YvqF"/>
    <property type="match status" value="1"/>
</dbReference>
<dbReference type="PATRIC" id="fig|1459.3.peg.5217"/>
<feature type="domain" description="Cell wall-active antibiotics response LiaF-like C-terminal" evidence="2">
    <location>
        <begin position="160"/>
        <end position="271"/>
    </location>
</feature>
<name>A0A0M0GJB0_SPOGL</name>
<feature type="domain" description="LiaF transmembrane" evidence="3">
    <location>
        <begin position="11"/>
        <end position="116"/>
    </location>
</feature>
<gene>
    <name evidence="4" type="ORF">AF332_23650</name>
</gene>
<dbReference type="STRING" id="1459.AF332_23650"/>
<evidence type="ECO:0000313" key="4">
    <source>
        <dbReference type="EMBL" id="KON89521.1"/>
    </source>
</evidence>
<evidence type="ECO:0000313" key="5">
    <source>
        <dbReference type="Proteomes" id="UP000037109"/>
    </source>
</evidence>
<feature type="transmembrane region" description="Helical" evidence="1">
    <location>
        <begin position="9"/>
        <end position="31"/>
    </location>
</feature>
<keyword evidence="1" id="KW-1133">Transmembrane helix</keyword>
<dbReference type="RefSeq" id="WP_053436887.1">
    <property type="nucleotide sequence ID" value="NZ_LGUF01000007.1"/>
</dbReference>
<keyword evidence="5" id="KW-1185">Reference proteome</keyword>
<dbReference type="InterPro" id="IPR047793">
    <property type="entry name" value="LiaF_C"/>
</dbReference>
<accession>A0A0M0GJB0</accession>
<reference evidence="5" key="1">
    <citation type="submission" date="2015-07" db="EMBL/GenBank/DDBJ databases">
        <title>Fjat-10036 dsm4.</title>
        <authorList>
            <person name="Liu B."/>
            <person name="Wang J."/>
            <person name="Zhu Y."/>
            <person name="Liu G."/>
            <person name="Chen Q."/>
            <person name="Chen Z."/>
            <person name="Lan J."/>
            <person name="Che J."/>
            <person name="Ge C."/>
            <person name="Shi H."/>
            <person name="Pan Z."/>
            <person name="Liu X."/>
        </authorList>
    </citation>
    <scope>NUCLEOTIDE SEQUENCE [LARGE SCALE GENOMIC DNA]</scope>
    <source>
        <strain evidence="5">DSM 4</strain>
    </source>
</reference>
<feature type="transmembrane region" description="Helical" evidence="1">
    <location>
        <begin position="37"/>
        <end position="55"/>
    </location>
</feature>
<dbReference type="GO" id="GO:0016020">
    <property type="term" value="C:membrane"/>
    <property type="evidence" value="ECO:0007669"/>
    <property type="project" value="InterPro"/>
</dbReference>
<evidence type="ECO:0008006" key="6">
    <source>
        <dbReference type="Google" id="ProtNLM"/>
    </source>
</evidence>
<dbReference type="NCBIfam" id="NF040535">
    <property type="entry name" value="LiaF_C_term"/>
    <property type="match status" value="1"/>
</dbReference>
<protein>
    <recommendedName>
        <fullName evidence="6">Cell wall-active antibiotics response LiaF-like C-terminal domain-containing protein</fullName>
    </recommendedName>
</protein>
<sequence>MRYRSVNQIIFAVTLSAVGVLLLLMNIGVISLEIKEVFVVIYPFILLAAGAHSLLSCMLRKNRSGMFPGLFLIVFSLLLIMDRLAIIEFSVMDIWKLWPLFLIFIGINILLKRDRFKIHFEQEFPADIYEKNKDMAENKVINISKYDSPQPLKNIRGFSIGDVDFKQPNWSLEPMDLYTMIGDYFIDFSKAFIPEKETPVIVRGWIGDVKMIIPENIPVMIQSSINIGDIRIFDQKTGDINRSLHYKSPGYDEASRKLKIAVQVKIGSIRIDKV</sequence>
<dbReference type="Proteomes" id="UP000037109">
    <property type="component" value="Unassembled WGS sequence"/>
</dbReference>
<evidence type="ECO:0000259" key="3">
    <source>
        <dbReference type="Pfam" id="PF22570"/>
    </source>
</evidence>
<dbReference type="InterPro" id="IPR016975">
    <property type="entry name" value="Cell_wall_LiaF"/>
</dbReference>
<dbReference type="AlphaFoldDB" id="A0A0M0GJB0"/>
<evidence type="ECO:0000256" key="1">
    <source>
        <dbReference type="SAM" id="Phobius"/>
    </source>
</evidence>
<keyword evidence="1" id="KW-0812">Transmembrane</keyword>
<proteinExistence type="predicted"/>
<comment type="caution">
    <text evidence="4">The sequence shown here is derived from an EMBL/GenBank/DDBJ whole genome shotgun (WGS) entry which is preliminary data.</text>
</comment>
<evidence type="ECO:0000259" key="2">
    <source>
        <dbReference type="Pfam" id="PF09922"/>
    </source>
</evidence>
<organism evidence="4 5">
    <name type="scientific">Sporosarcina globispora</name>
    <name type="common">Bacillus globisporus</name>
    <dbReference type="NCBI Taxonomy" id="1459"/>
    <lineage>
        <taxon>Bacteria</taxon>
        <taxon>Bacillati</taxon>
        <taxon>Bacillota</taxon>
        <taxon>Bacilli</taxon>
        <taxon>Bacillales</taxon>
        <taxon>Caryophanaceae</taxon>
        <taxon>Sporosarcina</taxon>
    </lineage>
</organism>
<dbReference type="EMBL" id="LGUF01000007">
    <property type="protein sequence ID" value="KON89521.1"/>
    <property type="molecule type" value="Genomic_DNA"/>
</dbReference>
<dbReference type="InterPro" id="IPR024425">
    <property type="entry name" value="LiaF-like_C"/>
</dbReference>
<keyword evidence="1" id="KW-0472">Membrane</keyword>
<dbReference type="InterPro" id="IPR054331">
    <property type="entry name" value="LiaF_TM"/>
</dbReference>
<dbReference type="Pfam" id="PF22570">
    <property type="entry name" value="LiaF-TM"/>
    <property type="match status" value="1"/>
</dbReference>
<feature type="transmembrane region" description="Helical" evidence="1">
    <location>
        <begin position="93"/>
        <end position="111"/>
    </location>
</feature>
<dbReference type="Pfam" id="PF09922">
    <property type="entry name" value="LiaF-like_C"/>
    <property type="match status" value="1"/>
</dbReference>
<feature type="transmembrane region" description="Helical" evidence="1">
    <location>
        <begin position="67"/>
        <end position="87"/>
    </location>
</feature>